<comment type="caution">
    <text evidence="1">The sequence shown here is derived from an EMBL/GenBank/DDBJ whole genome shotgun (WGS) entry which is preliminary data.</text>
</comment>
<evidence type="ECO:0000313" key="1">
    <source>
        <dbReference type="EMBL" id="CAK0789568.1"/>
    </source>
</evidence>
<reference evidence="1" key="1">
    <citation type="submission" date="2023-10" db="EMBL/GenBank/DDBJ databases">
        <authorList>
            <person name="Chen Y."/>
            <person name="Shah S."/>
            <person name="Dougan E. K."/>
            <person name="Thang M."/>
            <person name="Chan C."/>
        </authorList>
    </citation>
    <scope>NUCLEOTIDE SEQUENCE [LARGE SCALE GENOMIC DNA]</scope>
</reference>
<sequence>MPVAPRAPPPWAPSAPALAGPSMTPPASLLVAVYRCWFPTSGEPILERASLRLDDTVLRLRLMVQQAASGRIGALISPGHERLRWDARLGAAGLSDRDVVTALREPPARLHATHWAFAALLGDGRVATWGDAGYGGDSSAVRHQLSGGVRSIHATASAFAAVKDLDDGTTVTWGCPGDGGDSSAVQEQLKAGRCARPIGRSRP</sequence>
<dbReference type="EMBL" id="CAUYUJ010000259">
    <property type="protein sequence ID" value="CAK0789568.1"/>
    <property type="molecule type" value="Genomic_DNA"/>
</dbReference>
<organism evidence="1 2">
    <name type="scientific">Prorocentrum cordatum</name>
    <dbReference type="NCBI Taxonomy" id="2364126"/>
    <lineage>
        <taxon>Eukaryota</taxon>
        <taxon>Sar</taxon>
        <taxon>Alveolata</taxon>
        <taxon>Dinophyceae</taxon>
        <taxon>Prorocentrales</taxon>
        <taxon>Prorocentraceae</taxon>
        <taxon>Prorocentrum</taxon>
    </lineage>
</organism>
<name>A0ABN9PEK1_9DINO</name>
<dbReference type="Gene3D" id="2.130.10.30">
    <property type="entry name" value="Regulator of chromosome condensation 1/beta-lactamase-inhibitor protein II"/>
    <property type="match status" value="1"/>
</dbReference>
<keyword evidence="2" id="KW-1185">Reference proteome</keyword>
<dbReference type="Proteomes" id="UP001189429">
    <property type="component" value="Unassembled WGS sequence"/>
</dbReference>
<protein>
    <submittedName>
        <fullName evidence="1">Uncharacterized protein</fullName>
    </submittedName>
</protein>
<dbReference type="InterPro" id="IPR009091">
    <property type="entry name" value="RCC1/BLIP-II"/>
</dbReference>
<dbReference type="SUPFAM" id="SSF50985">
    <property type="entry name" value="RCC1/BLIP-II"/>
    <property type="match status" value="1"/>
</dbReference>
<proteinExistence type="predicted"/>
<gene>
    <name evidence="1" type="ORF">PCOR1329_LOCUS1100</name>
</gene>
<accession>A0ABN9PEK1</accession>
<evidence type="ECO:0000313" key="2">
    <source>
        <dbReference type="Proteomes" id="UP001189429"/>
    </source>
</evidence>